<evidence type="ECO:0000259" key="5">
    <source>
        <dbReference type="Pfam" id="PF13445"/>
    </source>
</evidence>
<evidence type="ECO:0000256" key="4">
    <source>
        <dbReference type="SAM" id="Coils"/>
    </source>
</evidence>
<evidence type="ECO:0000256" key="1">
    <source>
        <dbReference type="ARBA" id="ARBA00022723"/>
    </source>
</evidence>
<dbReference type="Proteomes" id="UP000708208">
    <property type="component" value="Unassembled WGS sequence"/>
</dbReference>
<keyword evidence="7" id="KW-1185">Reference proteome</keyword>
<evidence type="ECO:0000256" key="3">
    <source>
        <dbReference type="ARBA" id="ARBA00022833"/>
    </source>
</evidence>
<organism evidence="6 7">
    <name type="scientific">Allacma fusca</name>
    <dbReference type="NCBI Taxonomy" id="39272"/>
    <lineage>
        <taxon>Eukaryota</taxon>
        <taxon>Metazoa</taxon>
        <taxon>Ecdysozoa</taxon>
        <taxon>Arthropoda</taxon>
        <taxon>Hexapoda</taxon>
        <taxon>Collembola</taxon>
        <taxon>Symphypleona</taxon>
        <taxon>Sminthuridae</taxon>
        <taxon>Allacma</taxon>
    </lineage>
</organism>
<keyword evidence="3" id="KW-0862">Zinc</keyword>
<dbReference type="EMBL" id="CAJVCH010545524">
    <property type="protein sequence ID" value="CAG7827955.1"/>
    <property type="molecule type" value="Genomic_DNA"/>
</dbReference>
<evidence type="ECO:0000313" key="6">
    <source>
        <dbReference type="EMBL" id="CAG7827955.1"/>
    </source>
</evidence>
<protein>
    <recommendedName>
        <fullName evidence="5">Zinc finger RING-type eukaryotic domain-containing protein</fullName>
    </recommendedName>
</protein>
<name>A0A8J2PZP3_9HEXA</name>
<dbReference type="GO" id="GO:0008270">
    <property type="term" value="F:zinc ion binding"/>
    <property type="evidence" value="ECO:0007669"/>
    <property type="project" value="UniProtKB-KW"/>
</dbReference>
<evidence type="ECO:0000256" key="2">
    <source>
        <dbReference type="ARBA" id="ARBA00022771"/>
    </source>
</evidence>
<dbReference type="AlphaFoldDB" id="A0A8J2PZP3"/>
<feature type="domain" description="Zinc finger RING-type eukaryotic" evidence="5">
    <location>
        <begin position="15"/>
        <end position="45"/>
    </location>
</feature>
<dbReference type="Pfam" id="PF13445">
    <property type="entry name" value="zf-RING_UBOX"/>
    <property type="match status" value="1"/>
</dbReference>
<feature type="coiled-coil region" evidence="4">
    <location>
        <begin position="91"/>
        <end position="139"/>
    </location>
</feature>
<dbReference type="InterPro" id="IPR027370">
    <property type="entry name" value="Znf-RING_euk"/>
</dbReference>
<sequence>MNVYEPSSYFAVPACSICLKSYTENTPVIKAYTCGHTAHRSCVEETYGNLEHDALVIYHCVKQDCTGTLLLAQNYVEVKFVYADLLLRGSRANYIGQIARLHRQLADMENTNHQLRTTNRNLTEECNDLRSELNLKNRETIPQLRKEIEKLTIELRKNSVIETFTHHRSIPKCDIIAILRKKTGLPEVMVELLNGLIAKNIHLCQDIEDHLKTDEIYVRENFQTSLTRYTCTNGKARGIDTYFLNGVLILGDAASHDLVYRSLDSYNAAQSYWENNELSQYRMTINSFLMNLNIFVKTLPSTVLLSFGEFDLTENQTEDQTLANIKRAIDHLEYRGVQKVYLMPTQCSNRLDLNSLLRRNVRERIRELNNNGSIIYLQTVENIIDQNIPEDNRIFNRKSYIETFSYLAELFQ</sequence>
<keyword evidence="1" id="KW-0479">Metal-binding</keyword>
<gene>
    <name evidence="6" type="ORF">AFUS01_LOCUS37910</name>
</gene>
<reference evidence="6" key="1">
    <citation type="submission" date="2021-06" db="EMBL/GenBank/DDBJ databases">
        <authorList>
            <person name="Hodson N. C."/>
            <person name="Mongue J. A."/>
            <person name="Jaron S. K."/>
        </authorList>
    </citation>
    <scope>NUCLEOTIDE SEQUENCE</scope>
</reference>
<comment type="caution">
    <text evidence="6">The sequence shown here is derived from an EMBL/GenBank/DDBJ whole genome shotgun (WGS) entry which is preliminary data.</text>
</comment>
<accession>A0A8J2PZP3</accession>
<proteinExistence type="predicted"/>
<evidence type="ECO:0000313" key="7">
    <source>
        <dbReference type="Proteomes" id="UP000708208"/>
    </source>
</evidence>
<keyword evidence="4" id="KW-0175">Coiled coil</keyword>
<keyword evidence="2" id="KW-0863">Zinc-finger</keyword>